<dbReference type="Pfam" id="PF00931">
    <property type="entry name" value="NB-ARC"/>
    <property type="match status" value="1"/>
</dbReference>
<dbReference type="GO" id="GO:0006952">
    <property type="term" value="P:defense response"/>
    <property type="evidence" value="ECO:0007669"/>
    <property type="project" value="UniProtKB-KW"/>
</dbReference>
<dbReference type="PANTHER" id="PTHR36766">
    <property type="entry name" value="PLANT BROAD-SPECTRUM MILDEW RESISTANCE PROTEIN RPW8"/>
    <property type="match status" value="1"/>
</dbReference>
<dbReference type="Proteomes" id="UP001279734">
    <property type="component" value="Unassembled WGS sequence"/>
</dbReference>
<dbReference type="EMBL" id="BSYO01000022">
    <property type="protein sequence ID" value="GMH20636.1"/>
    <property type="molecule type" value="Genomic_DNA"/>
</dbReference>
<protein>
    <recommendedName>
        <fullName evidence="2">NB-ARC domain-containing protein</fullName>
    </recommendedName>
</protein>
<dbReference type="InterPro" id="IPR002182">
    <property type="entry name" value="NB-ARC"/>
</dbReference>
<dbReference type="SUPFAM" id="SSF52540">
    <property type="entry name" value="P-loop containing nucleoside triphosphate hydrolases"/>
    <property type="match status" value="1"/>
</dbReference>
<evidence type="ECO:0000313" key="4">
    <source>
        <dbReference type="Proteomes" id="UP001279734"/>
    </source>
</evidence>
<dbReference type="InterPro" id="IPR027417">
    <property type="entry name" value="P-loop_NTPase"/>
</dbReference>
<gene>
    <name evidence="3" type="ORF">Nepgr_022477</name>
</gene>
<organism evidence="3 4">
    <name type="scientific">Nepenthes gracilis</name>
    <name type="common">Slender pitcher plant</name>
    <dbReference type="NCBI Taxonomy" id="150966"/>
    <lineage>
        <taxon>Eukaryota</taxon>
        <taxon>Viridiplantae</taxon>
        <taxon>Streptophyta</taxon>
        <taxon>Embryophyta</taxon>
        <taxon>Tracheophyta</taxon>
        <taxon>Spermatophyta</taxon>
        <taxon>Magnoliopsida</taxon>
        <taxon>eudicotyledons</taxon>
        <taxon>Gunneridae</taxon>
        <taxon>Pentapetalae</taxon>
        <taxon>Caryophyllales</taxon>
        <taxon>Nepenthaceae</taxon>
        <taxon>Nepenthes</taxon>
    </lineage>
</organism>
<keyword evidence="4" id="KW-1185">Reference proteome</keyword>
<comment type="caution">
    <text evidence="3">The sequence shown here is derived from an EMBL/GenBank/DDBJ whole genome shotgun (WGS) entry which is preliminary data.</text>
</comment>
<dbReference type="AlphaFoldDB" id="A0AAD3T0X3"/>
<accession>A0AAD3T0X3</accession>
<dbReference type="PRINTS" id="PR00364">
    <property type="entry name" value="DISEASERSIST"/>
</dbReference>
<reference evidence="3" key="1">
    <citation type="submission" date="2023-05" db="EMBL/GenBank/DDBJ databases">
        <title>Nepenthes gracilis genome sequencing.</title>
        <authorList>
            <person name="Fukushima K."/>
        </authorList>
    </citation>
    <scope>NUCLEOTIDE SEQUENCE</scope>
    <source>
        <strain evidence="3">SING2019-196</strain>
    </source>
</reference>
<dbReference type="Gene3D" id="3.40.50.300">
    <property type="entry name" value="P-loop containing nucleotide triphosphate hydrolases"/>
    <property type="match status" value="1"/>
</dbReference>
<name>A0AAD3T0X3_NEPGR</name>
<dbReference type="PANTHER" id="PTHR36766:SF51">
    <property type="entry name" value="DISEASE RESISTANCE RPP13-LIKE PROTEIN 1"/>
    <property type="match status" value="1"/>
</dbReference>
<proteinExistence type="predicted"/>
<feature type="domain" description="NB-ARC" evidence="2">
    <location>
        <begin position="9"/>
        <end position="113"/>
    </location>
</feature>
<keyword evidence="1" id="KW-0611">Plant defense</keyword>
<evidence type="ECO:0000259" key="2">
    <source>
        <dbReference type="Pfam" id="PF00931"/>
    </source>
</evidence>
<sequence length="182" mass="20307">MISRRRFWIIQPLRPSSSDFQPFERHKNSDLLQKNLRDREARKKILIILDDVWNENLNCWDALLFPLGSAARGSSIIATTRNSSVAAVINSTYTLNLRPLPDDGFWSILKALACGDEQPTSDPRLQAMGSQIASKCRGLPLVARALGGGLLRTKSDVDECFAISSSCIWDFPHERGSILPVL</sequence>
<evidence type="ECO:0000256" key="1">
    <source>
        <dbReference type="ARBA" id="ARBA00022821"/>
    </source>
</evidence>
<dbReference type="GO" id="GO:0043531">
    <property type="term" value="F:ADP binding"/>
    <property type="evidence" value="ECO:0007669"/>
    <property type="project" value="InterPro"/>
</dbReference>
<evidence type="ECO:0000313" key="3">
    <source>
        <dbReference type="EMBL" id="GMH20636.1"/>
    </source>
</evidence>